<dbReference type="EMBL" id="BAAAFZ010000067">
    <property type="protein sequence ID" value="GAA0598440.1"/>
    <property type="molecule type" value="Genomic_DNA"/>
</dbReference>
<evidence type="ECO:0000259" key="4">
    <source>
        <dbReference type="Pfam" id="PF01370"/>
    </source>
</evidence>
<accession>A0ABN1FV41</accession>
<evidence type="ECO:0000313" key="5">
    <source>
        <dbReference type="EMBL" id="GAA0598440.1"/>
    </source>
</evidence>
<protein>
    <submittedName>
        <fullName evidence="5">NAD(P)-dependent oxidoreductase</fullName>
    </submittedName>
</protein>
<reference evidence="5 6" key="1">
    <citation type="journal article" date="2019" name="Int. J. Syst. Evol. Microbiol.">
        <title>The Global Catalogue of Microorganisms (GCM) 10K type strain sequencing project: providing services to taxonomists for standard genome sequencing and annotation.</title>
        <authorList>
            <consortium name="The Broad Institute Genomics Platform"/>
            <consortium name="The Broad Institute Genome Sequencing Center for Infectious Disease"/>
            <person name="Wu L."/>
            <person name="Ma J."/>
        </authorList>
    </citation>
    <scope>NUCLEOTIDE SEQUENCE [LARGE SCALE GENOMIC DNA]</scope>
    <source>
        <strain evidence="5 6">JCM 9933</strain>
    </source>
</reference>
<dbReference type="SUPFAM" id="SSF51735">
    <property type="entry name" value="NAD(P)-binding Rossmann-fold domains"/>
    <property type="match status" value="1"/>
</dbReference>
<dbReference type="InterPro" id="IPR001509">
    <property type="entry name" value="Epimerase_deHydtase"/>
</dbReference>
<organism evidence="5 6">
    <name type="scientific">Craurococcus roseus</name>
    <dbReference type="NCBI Taxonomy" id="77585"/>
    <lineage>
        <taxon>Bacteria</taxon>
        <taxon>Pseudomonadati</taxon>
        <taxon>Pseudomonadota</taxon>
        <taxon>Alphaproteobacteria</taxon>
        <taxon>Acetobacterales</taxon>
        <taxon>Acetobacteraceae</taxon>
        <taxon>Craurococcus</taxon>
    </lineage>
</organism>
<dbReference type="Proteomes" id="UP001501588">
    <property type="component" value="Unassembled WGS sequence"/>
</dbReference>
<proteinExistence type="inferred from homology"/>
<dbReference type="PANTHER" id="PTHR43103:SF5">
    <property type="entry name" value="4-EPIMERASE, PUTATIVE (AFU_ORTHOLOGUE AFUA_7G00360)-RELATED"/>
    <property type="match status" value="1"/>
</dbReference>
<sequence length="282" mass="31182">MPDDVPTKPTLLTGASGALGRELARELGQAGWTLRLTDIVPFPDPLPPGAVFRQADLEDGVAILRQAEGCGAILHFGGISVEKPFETVAGANIRGLFHVYEAARRERARVVFASSNHSIGFHERPRGNEAKLDADCAFRPDGYYGLSKAYGELMGRLYWDKHGVENVNLRIGSCFPEPTDARMLSTWLSYADLVRLARAAVRAPRTGHCVIWACSDNPATFWGADHRERIGWRPQDTAETYRTRMEGKLSGDPVQERYQGGSYTAVDYTRDRPSARDAFALD</sequence>
<evidence type="ECO:0000256" key="3">
    <source>
        <dbReference type="ARBA" id="ARBA00023027"/>
    </source>
</evidence>
<name>A0ABN1FV41_9PROT</name>
<evidence type="ECO:0000313" key="6">
    <source>
        <dbReference type="Proteomes" id="UP001501588"/>
    </source>
</evidence>
<dbReference type="Pfam" id="PF01370">
    <property type="entry name" value="Epimerase"/>
    <property type="match status" value="1"/>
</dbReference>
<dbReference type="RefSeq" id="WP_343897245.1">
    <property type="nucleotide sequence ID" value="NZ_BAAAFZ010000067.1"/>
</dbReference>
<keyword evidence="3" id="KW-0520">NAD</keyword>
<evidence type="ECO:0000256" key="1">
    <source>
        <dbReference type="ARBA" id="ARBA00007637"/>
    </source>
</evidence>
<feature type="domain" description="NAD-dependent epimerase/dehydratase" evidence="4">
    <location>
        <begin position="11"/>
        <end position="186"/>
    </location>
</feature>
<dbReference type="Gene3D" id="3.40.50.720">
    <property type="entry name" value="NAD(P)-binding Rossmann-like Domain"/>
    <property type="match status" value="1"/>
</dbReference>
<keyword evidence="2" id="KW-0560">Oxidoreductase</keyword>
<dbReference type="PANTHER" id="PTHR43103">
    <property type="entry name" value="NUCLEOSIDE-DIPHOSPHATE-SUGAR EPIMERASE"/>
    <property type="match status" value="1"/>
</dbReference>
<evidence type="ECO:0000256" key="2">
    <source>
        <dbReference type="ARBA" id="ARBA00023002"/>
    </source>
</evidence>
<comment type="similarity">
    <text evidence="1">Belongs to the NAD(P)-dependent epimerase/dehydratase family.</text>
</comment>
<gene>
    <name evidence="5" type="ORF">GCM10009416_40770</name>
</gene>
<comment type="caution">
    <text evidence="5">The sequence shown here is derived from an EMBL/GenBank/DDBJ whole genome shotgun (WGS) entry which is preliminary data.</text>
</comment>
<keyword evidence="6" id="KW-1185">Reference proteome</keyword>
<dbReference type="InterPro" id="IPR036291">
    <property type="entry name" value="NAD(P)-bd_dom_sf"/>
</dbReference>